<sequence>MATRSSGTPRPAGPPPDQAALREAALAHLARFATTERGLTQVLERRIGRWARRAAEDGVSSDEIAGVTARLMPLCAVVAGKMAELGAVDDSSFARARAARLTRSGQSRRSVEARLAAKGVATSTVAEVLDETLGEDERARDSELAAALVFARKRRVGPFGGGTSGSDVSDDGAAGLADEAERQAAQKQDARILAAFARAGFTRDVAMRALAMDRDEAGERIIAMKDAL</sequence>
<organism evidence="1 2">
    <name type="scientific">Acetobacter musti</name>
    <dbReference type="NCBI Taxonomy" id="864732"/>
    <lineage>
        <taxon>Bacteria</taxon>
        <taxon>Pseudomonadati</taxon>
        <taxon>Pseudomonadota</taxon>
        <taxon>Alphaproteobacteria</taxon>
        <taxon>Acetobacterales</taxon>
        <taxon>Acetobacteraceae</taxon>
        <taxon>Acetobacter</taxon>
    </lineage>
</organism>
<dbReference type="EMBL" id="WOTB01000002">
    <property type="protein sequence ID" value="NHN83518.1"/>
    <property type="molecule type" value="Genomic_DNA"/>
</dbReference>
<evidence type="ECO:0000313" key="2">
    <source>
        <dbReference type="Proteomes" id="UP000635278"/>
    </source>
</evidence>
<accession>A0ABX0JL85</accession>
<name>A0ABX0JL85_9PROT</name>
<comment type="caution">
    <text evidence="1">The sequence shown here is derived from an EMBL/GenBank/DDBJ whole genome shotgun (WGS) entry which is preliminary data.</text>
</comment>
<proteinExistence type="predicted"/>
<keyword evidence="2" id="KW-1185">Reference proteome</keyword>
<gene>
    <name evidence="1" type="ORF">GOB93_02545</name>
</gene>
<reference evidence="1 2" key="1">
    <citation type="journal article" date="2020" name="Int. J. Syst. Evol. Microbiol.">
        <title>Novel acetic acid bacteria from cider fermentations: Acetobacter conturbans sp. nov. and Acetobacter fallax sp. nov.</title>
        <authorList>
            <person name="Sombolestani A.S."/>
            <person name="Cleenwerck I."/>
            <person name="Cnockaert M."/>
            <person name="Borremans W."/>
            <person name="Wieme A.D."/>
            <person name="De Vuyst L."/>
            <person name="Vandamme P."/>
        </authorList>
    </citation>
    <scope>NUCLEOTIDE SEQUENCE [LARGE SCALE GENOMIC DNA]</scope>
    <source>
        <strain evidence="1 2">LMG 30640</strain>
    </source>
</reference>
<evidence type="ECO:0000313" key="1">
    <source>
        <dbReference type="EMBL" id="NHN83518.1"/>
    </source>
</evidence>
<dbReference type="RefSeq" id="WP_173581939.1">
    <property type="nucleotide sequence ID" value="NZ_WOTB01000002.1"/>
</dbReference>
<dbReference type="Proteomes" id="UP000635278">
    <property type="component" value="Unassembled WGS sequence"/>
</dbReference>
<protein>
    <submittedName>
        <fullName evidence="1">Regulatory protein RecX</fullName>
    </submittedName>
</protein>